<evidence type="ECO:0000313" key="8">
    <source>
        <dbReference type="EMBL" id="GGF85200.1"/>
    </source>
</evidence>
<dbReference type="AlphaFoldDB" id="A0A917CG49"/>
<evidence type="ECO:0000256" key="2">
    <source>
        <dbReference type="ARBA" id="ARBA00005182"/>
    </source>
</evidence>
<name>A0A917CG49_9HYPH</name>
<reference evidence="8" key="2">
    <citation type="submission" date="2020-09" db="EMBL/GenBank/DDBJ databases">
        <authorList>
            <person name="Sun Q."/>
            <person name="Sedlacek I."/>
        </authorList>
    </citation>
    <scope>NUCLEOTIDE SEQUENCE</scope>
    <source>
        <strain evidence="8">CCM 7897</strain>
    </source>
</reference>
<reference evidence="8" key="1">
    <citation type="journal article" date="2014" name="Int. J. Syst. Evol. Microbiol.">
        <title>Complete genome sequence of Corynebacterium casei LMG S-19264T (=DSM 44701T), isolated from a smear-ripened cheese.</title>
        <authorList>
            <consortium name="US DOE Joint Genome Institute (JGI-PGF)"/>
            <person name="Walter F."/>
            <person name="Albersmeier A."/>
            <person name="Kalinowski J."/>
            <person name="Ruckert C."/>
        </authorList>
    </citation>
    <scope>NUCLEOTIDE SEQUENCE</scope>
    <source>
        <strain evidence="8">CCM 7897</strain>
    </source>
</reference>
<dbReference type="SUPFAM" id="SSF52266">
    <property type="entry name" value="SGNH hydrolase"/>
    <property type="match status" value="1"/>
</dbReference>
<sequence length="373" mass="41562">MALLLSFRRWWCVVFVGLLLLPTIGLFTPDLPAPARMNNVVPNGWWVRAAEKLDPFINDNYGLRGTLMTGHAAYGRAFQVSRDRPVLIGRHERMFYTAEQTLDQTLGRVLRKPQLEQMVSVTARMREEVAKWGGKLVVAIPPNSQTIYGEDLPDWTERERRRPTEYDFIAEAMPKAGVPFVDMRPALTAAKSGGAVYFRTDTHWNRRGALIGFNAVMAAAGYPQLEVPEADALGPVFRMATGDLSRFLGETNPTGDTDYEWKPAMIKPDTLKPITGVMPASPPNDPFEPYAYETGHAGPRVLVVGDSFTQHFWPGLLAHGTSAFGWMHHRSCKFDFSAVERFKPNLLIYIPVERSMPCAGTPAHLDMAAGKAS</sequence>
<proteinExistence type="predicted"/>
<dbReference type="GO" id="GO:0042121">
    <property type="term" value="P:alginic acid biosynthetic process"/>
    <property type="evidence" value="ECO:0007669"/>
    <property type="project" value="UniProtKB-KW"/>
</dbReference>
<dbReference type="EMBL" id="BMCT01000010">
    <property type="protein sequence ID" value="GGF85200.1"/>
    <property type="molecule type" value="Genomic_DNA"/>
</dbReference>
<keyword evidence="5" id="KW-0574">Periplasm</keyword>
<evidence type="ECO:0000256" key="5">
    <source>
        <dbReference type="ARBA" id="ARBA00022764"/>
    </source>
</evidence>
<comment type="pathway">
    <text evidence="2">Glycan biosynthesis; alginate biosynthesis.</text>
</comment>
<dbReference type="GO" id="GO:0016740">
    <property type="term" value="F:transferase activity"/>
    <property type="evidence" value="ECO:0007669"/>
    <property type="project" value="UniProtKB-KW"/>
</dbReference>
<dbReference type="Pfam" id="PF16822">
    <property type="entry name" value="ALGX"/>
    <property type="match status" value="1"/>
</dbReference>
<gene>
    <name evidence="8" type="ORF">GCM10007301_51390</name>
</gene>
<dbReference type="Proteomes" id="UP000606044">
    <property type="component" value="Unassembled WGS sequence"/>
</dbReference>
<keyword evidence="4" id="KW-0732">Signal</keyword>
<comment type="caution">
    <text evidence="8">The sequence shown here is derived from an EMBL/GenBank/DDBJ whole genome shotgun (WGS) entry which is preliminary data.</text>
</comment>
<evidence type="ECO:0000256" key="6">
    <source>
        <dbReference type="ARBA" id="ARBA00022841"/>
    </source>
</evidence>
<evidence type="ECO:0000313" key="9">
    <source>
        <dbReference type="Proteomes" id="UP000606044"/>
    </source>
</evidence>
<feature type="domain" description="AlgX/AlgJ SGNH hydrolase-like" evidence="7">
    <location>
        <begin position="86"/>
        <end position="311"/>
    </location>
</feature>
<comment type="subcellular location">
    <subcellularLocation>
        <location evidence="1">Periplasm</location>
    </subcellularLocation>
</comment>
<keyword evidence="3" id="KW-0808">Transferase</keyword>
<organism evidence="8 9">
    <name type="scientific">Azorhizobium oxalatiphilum</name>
    <dbReference type="NCBI Taxonomy" id="980631"/>
    <lineage>
        <taxon>Bacteria</taxon>
        <taxon>Pseudomonadati</taxon>
        <taxon>Pseudomonadota</taxon>
        <taxon>Alphaproteobacteria</taxon>
        <taxon>Hyphomicrobiales</taxon>
        <taxon>Xanthobacteraceae</taxon>
        <taxon>Azorhizobium</taxon>
    </lineage>
</organism>
<keyword evidence="9" id="KW-1185">Reference proteome</keyword>
<evidence type="ECO:0000256" key="3">
    <source>
        <dbReference type="ARBA" id="ARBA00022679"/>
    </source>
</evidence>
<evidence type="ECO:0000256" key="1">
    <source>
        <dbReference type="ARBA" id="ARBA00004418"/>
    </source>
</evidence>
<dbReference type="InterPro" id="IPR031811">
    <property type="entry name" value="ALGX/ALGJ_SGNH-like"/>
</dbReference>
<protein>
    <recommendedName>
        <fullName evidence="7">AlgX/AlgJ SGNH hydrolase-like domain-containing protein</fullName>
    </recommendedName>
</protein>
<evidence type="ECO:0000259" key="7">
    <source>
        <dbReference type="Pfam" id="PF16822"/>
    </source>
</evidence>
<dbReference type="RefSeq" id="WP_188583720.1">
    <property type="nucleotide sequence ID" value="NZ_BMCT01000010.1"/>
</dbReference>
<accession>A0A917CG49</accession>
<evidence type="ECO:0000256" key="4">
    <source>
        <dbReference type="ARBA" id="ARBA00022729"/>
    </source>
</evidence>
<keyword evidence="6" id="KW-0016">Alginate biosynthesis</keyword>
<dbReference type="GO" id="GO:0042597">
    <property type="term" value="C:periplasmic space"/>
    <property type="evidence" value="ECO:0007669"/>
    <property type="project" value="UniProtKB-SubCell"/>
</dbReference>